<evidence type="ECO:0000313" key="4">
    <source>
        <dbReference type="EMBL" id="OGZ04885.1"/>
    </source>
</evidence>
<dbReference type="InterPro" id="IPR006626">
    <property type="entry name" value="PbH1"/>
</dbReference>
<dbReference type="EMBL" id="MHLI01000018">
    <property type="protein sequence ID" value="OGZ04885.1"/>
    <property type="molecule type" value="Genomic_DNA"/>
</dbReference>
<dbReference type="NCBIfam" id="TIGR03804">
    <property type="entry name" value="para_beta_helix"/>
    <property type="match status" value="10"/>
</dbReference>
<feature type="compositionally biased region" description="Pro residues" evidence="2">
    <location>
        <begin position="2759"/>
        <end position="2768"/>
    </location>
</feature>
<dbReference type="Proteomes" id="UP000177122">
    <property type="component" value="Unassembled WGS sequence"/>
</dbReference>
<feature type="compositionally biased region" description="Low complexity" evidence="2">
    <location>
        <begin position="2716"/>
        <end position="2758"/>
    </location>
</feature>
<feature type="domain" description="Carbohydrate-binding/sugar hydrolysis" evidence="3">
    <location>
        <begin position="802"/>
        <end position="962"/>
    </location>
</feature>
<dbReference type="SUPFAM" id="SSF51126">
    <property type="entry name" value="Pectin lyase-like"/>
    <property type="match status" value="3"/>
</dbReference>
<dbReference type="InterPro" id="IPR011050">
    <property type="entry name" value="Pectin_lyase_fold/virulence"/>
</dbReference>
<dbReference type="InterPro" id="IPR039448">
    <property type="entry name" value="Beta_helix"/>
</dbReference>
<dbReference type="Gene3D" id="2.160.20.10">
    <property type="entry name" value="Single-stranded right-handed beta-helix, Pectin lyase-like"/>
    <property type="match status" value="3"/>
</dbReference>
<proteinExistence type="predicted"/>
<dbReference type="SMART" id="SM00710">
    <property type="entry name" value="PbH1"/>
    <property type="match status" value="27"/>
</dbReference>
<name>A0A1G2CU18_9BACT</name>
<feature type="region of interest" description="Disordered" evidence="2">
    <location>
        <begin position="2676"/>
        <end position="2792"/>
    </location>
</feature>
<dbReference type="InterPro" id="IPR022441">
    <property type="entry name" value="Para_beta_helix_rpt-2"/>
</dbReference>
<dbReference type="InterPro" id="IPR012334">
    <property type="entry name" value="Pectin_lyas_fold"/>
</dbReference>
<reference evidence="4 5" key="1">
    <citation type="journal article" date="2016" name="Nat. Commun.">
        <title>Thousands of microbial genomes shed light on interconnected biogeochemical processes in an aquifer system.</title>
        <authorList>
            <person name="Anantharaman K."/>
            <person name="Brown C.T."/>
            <person name="Hug L.A."/>
            <person name="Sharon I."/>
            <person name="Castelle C.J."/>
            <person name="Probst A.J."/>
            <person name="Thomas B.C."/>
            <person name="Singh A."/>
            <person name="Wilkins M.J."/>
            <person name="Karaoz U."/>
            <person name="Brodie E.L."/>
            <person name="Williams K.H."/>
            <person name="Hubbard S.S."/>
            <person name="Banfield J.F."/>
        </authorList>
    </citation>
    <scope>NUCLEOTIDE SEQUENCE [LARGE SCALE GENOMIC DNA]</scope>
</reference>
<evidence type="ECO:0000256" key="2">
    <source>
        <dbReference type="SAM" id="MobiDB-lite"/>
    </source>
</evidence>
<organism evidence="4 5">
    <name type="scientific">Candidatus Lloydbacteria bacterium RIFCSPHIGHO2_01_FULL_49_22</name>
    <dbReference type="NCBI Taxonomy" id="1798658"/>
    <lineage>
        <taxon>Bacteria</taxon>
        <taxon>Candidatus Lloydiibacteriota</taxon>
    </lineage>
</organism>
<evidence type="ECO:0000259" key="3">
    <source>
        <dbReference type="SMART" id="SM00722"/>
    </source>
</evidence>
<protein>
    <recommendedName>
        <fullName evidence="3">Carbohydrate-binding/sugar hydrolysis domain-containing protein</fullName>
    </recommendedName>
</protein>
<accession>A0A1G2CU18</accession>
<dbReference type="InterPro" id="IPR006633">
    <property type="entry name" value="Carb-bd_sugar_hydrolysis-dom"/>
</dbReference>
<dbReference type="SMART" id="SM00722">
    <property type="entry name" value="CASH"/>
    <property type="match status" value="2"/>
</dbReference>
<evidence type="ECO:0000313" key="5">
    <source>
        <dbReference type="Proteomes" id="UP000177122"/>
    </source>
</evidence>
<comment type="caution">
    <text evidence="4">The sequence shown here is derived from an EMBL/GenBank/DDBJ whole genome shotgun (WGS) entry which is preliminary data.</text>
</comment>
<evidence type="ECO:0000256" key="1">
    <source>
        <dbReference type="ARBA" id="ARBA00022737"/>
    </source>
</evidence>
<keyword evidence="1" id="KW-0677">Repeat</keyword>
<dbReference type="Pfam" id="PF13229">
    <property type="entry name" value="Beta_helix"/>
    <property type="match status" value="3"/>
</dbReference>
<feature type="compositionally biased region" description="Polar residues" evidence="2">
    <location>
        <begin position="2690"/>
        <end position="2703"/>
    </location>
</feature>
<feature type="domain" description="Carbohydrate-binding/sugar hydrolysis" evidence="3">
    <location>
        <begin position="1547"/>
        <end position="1719"/>
    </location>
</feature>
<sequence length="2792" mass="283606">MGIYLNSSNFNTVTGNSINSNSFNGINANGSNNTIVSNIVNNNLSTGITIFPGSNNTISNNIVNSNLSYGIYLRSSSNNTVTANSLYDNGGAGANYSIYFSTSIGNIVSSNQIQDTTGTGYAIGIDSGSTDITLVGNTYSGTGGSSIQDLGTNTKYTQWDRLTLDTKQLGQVAYSPLSIFASSSVALASTTQMGSGKIMSLNNSSSEVFTVANNGNVGIGSSTPGSLLSLGTTNGINFTSATSTFNSTGGINLAAGCFAVNGTCVGGGTGATAVGGTGAIQFANGTAFNGDNTQLSFLNNNLALGTSTPWAKLSIQDTYGSTNALFDIATTTNANGSATSSLFRVLASGALGMGVNTNASIFINGGGTTTNTLGALRNIVIGNEGMSYYTTGATDNIALGYQALYGSSSVPMTGDRNFAVGYQALMSNSGGSYNNALGYWSLVSNTTGSYNNASGYQSLYSNTTGLYNNASGYQSLYSNTTGSNNNVLGNQSLYSNTTGTNNNASGYLSLFSNTTGSFNTALGYQAGFNVTTGYDNILLGHDQNIGGTAITTGYNNIGMGYNIKFPAVSSSNMMNIGNFLFANLPATTTNTSLTTQPLTGKLGVGTSSPYAKLTVWGGDISQSTNLLEFVNSASTTLYSMSNAGNATTSGAFNIGGELTLSGATTTAVNGFNISAGCFAVNGTCVGGGAASPDGDGATYTVAAQNSTNKAYADYVADGAGAETAINTALQAAYAGGRGGKVYLMEGDYYLSTGAGDKIQMATSTSLIGAGQSTVIHIASSTNATANAIVANTLSYITIADLFIDGNRGRNTSSQTGIQFTSVSSSTIRNVTVATTTDTGIYLVSSLNNTVIGNTFSGNGNNGFLLSATSLNNIVTGNTVNSNTNYGIYLMSSSNNIVTGNTANSNSYTGIYLAGSSNNNIVTGNTVNNNSFYGIFLSSSSNNTVTGNSLADNTAASANSSIRIETSDWNVISSNIIQDTAGTGYAIHLTSSASDNNVLIGNSYSGIGASSIQDLGTNTKYTQWDRLTLDTKQLGQVAYSPLAIFASSSVALASTTQMGSGKIMSLNNSSSEVFTVANNGYVGIGTTSPWAKLSVAGNIAIDTGVTDGYVYWNGQKFITASSTTYNTFMGLGAGTSSTPGINNTAFGYWALQANTGNFNTAFGKSTLMQNTTGNINTAIGEAVLQSNLTGGYNTGVGAGALSNNISGSDNTAVGSNSLGKNTTGGGNSAFGETSMLENTTGSFNSVFGGSALSNNTIGSYNNAFGHYSLIFNTTGSYNTALGNQAGYNVTTGYDNIFLGHDENVGGTAITTGYNNIGMGYNIKFPAVSSSNMMNIGNFLFANLPATTTGTTLTTQPLTGKLGVGTSSPYAKLTVWGGDTLDTSRAFEAVNSASTSLFSIFNNGLASTSNFIVSNTATTSNLAVTGGATSTFAGGIALSSGCFAVNGVCVGGGAASPDGDGATYTVAAQNSTNKAYADYVADGAGAETAINTALQAAYAGGRGGKVYLMEGDYYLSTGAGDKIQMATSTSLIGFGNSTVIHIASSTNATANAIAANTLSYVTIADLFVDGNQGRNTGFQNGIRFTSVASSTIRNITVATTTNHGIFLSSSNDNTLTGNTTNSNNGNGIYLSSSSNNTLTGNTANINAIGISLLSSLNNTLTGNIANSNSSIGISLSSSNDNILTGNTANSSGNFGIYLLSSLNNTVTGNTVRNNYDGMKIYLSSNNTLTGNTADSNSHYGFYLDSASNNTVTANSLYNNGAAGANSSIYIITSDGNVVSSNSIVDTAGTGYAIDIVNSTSDNNVLVGNSYSGTGASSINDLGTGTKYTEWDRLTLDTKQLGQVAYSPLSIFASSSVALASTTQMGTGKIMSLNNSSDEVFTVANSGNMGIGSTTPGSLLSLGTTNGINFTAATSTFNSTGGINLAAGCFAVNGTCLTSGASLSGGVAGMLSAWTSATTIAPTSTPNATAFNATSSLGGYYLNGVLGMAASSTRMNFYYAGATTTGSFTGGSPATGGNNIAMGQYAMQYATSGTDNFAVGFQALRGLSGTNGSTGAANNALGYQSLYSNTTGSSNNALGYSALYSNTNGSVNAALGQYALYSNTTGSYNNVLGASALYSNTTGSYNTALGVSALNANTTGLYNNALGYQALFLNNTGSYNTALGYQAGLNVTTGYDNIFLGHDQNSGGTAITTGYNNIGMGYNIKFPAVSSSNMMNIGNFLFANLPATTTNTSLTTQPLTGKLGVGTSSPYAKLTVWGGDTLATSMAFEVANSASTTLFTVLNNGNVGIGTSSPWAKLSVVGEVLANFFTATSSSATSSFVNMSVDHLEAGPAEFENDAGILSWIDMNITSLSAVGTKERYSAQLDGIPMLTISGEALSGGTVGSTTVNIGSTTPYYSSNIPDASLIVENGIICVNDDGGECSAAARTRGFIYGEGSSLAGIDVAEQYPTLDSAAMPGDIVMLDPAHPVFVKRFDKTVPGPILFGVVSTDPGVILGGFKVAGDIKDDVAENNARQIPIALVGRVPVTVSLEGGAIHVGDMIAPSSVIGVGKKAAPGEPTVGIALEPYIATVNNETTMKLFVFVQTKLSSLGSAVSGESVDLGNIWSVDTENNTMLANASINMQSFSIAEIGSLRGVANNWSLDENGVLKIPEVQTKKLCVGRVCIDEAGLRALLIQSGTPFDELPPEEGATGGSTSANSTPPTIEQPTVEVGTGDTTNTESGVPVVTESTVSTVTEPVTPLVSEPITPPTSESTPPVLDTPVPEPTPPVPDAPVSEPTAPVPDVPAPVISSGGGA</sequence>
<gene>
    <name evidence="4" type="ORF">A2845_00075</name>
</gene>